<dbReference type="GO" id="GO:0008270">
    <property type="term" value="F:zinc ion binding"/>
    <property type="evidence" value="ECO:0007669"/>
    <property type="project" value="UniProtKB-KW"/>
</dbReference>
<evidence type="ECO:0000256" key="2">
    <source>
        <dbReference type="ARBA" id="ARBA00022771"/>
    </source>
</evidence>
<dbReference type="PROSITE" id="PS51292">
    <property type="entry name" value="ZF_RING_CH"/>
    <property type="match status" value="1"/>
</dbReference>
<keyword evidence="3" id="KW-0862">Zinc</keyword>
<dbReference type="SUPFAM" id="SSF57850">
    <property type="entry name" value="RING/U-box"/>
    <property type="match status" value="1"/>
</dbReference>
<evidence type="ECO:0000313" key="7">
    <source>
        <dbReference type="EMBL" id="KAJ4798673.1"/>
    </source>
</evidence>
<keyword evidence="8" id="KW-1185">Reference proteome</keyword>
<evidence type="ECO:0000256" key="3">
    <source>
        <dbReference type="ARBA" id="ARBA00022833"/>
    </source>
</evidence>
<evidence type="ECO:0000313" key="8">
    <source>
        <dbReference type="Proteomes" id="UP001140206"/>
    </source>
</evidence>
<proteinExistence type="predicted"/>
<keyword evidence="5" id="KW-0812">Transmembrane</keyword>
<feature type="transmembrane region" description="Helical" evidence="5">
    <location>
        <begin position="405"/>
        <end position="425"/>
    </location>
</feature>
<dbReference type="Gene3D" id="3.30.40.10">
    <property type="entry name" value="Zinc/RING finger domain, C3HC4 (zinc finger)"/>
    <property type="match status" value="1"/>
</dbReference>
<dbReference type="Pfam" id="PF12906">
    <property type="entry name" value="RINGv"/>
    <property type="match status" value="1"/>
</dbReference>
<dbReference type="InterPro" id="IPR013083">
    <property type="entry name" value="Znf_RING/FYVE/PHD"/>
</dbReference>
<feature type="region of interest" description="Disordered" evidence="4">
    <location>
        <begin position="224"/>
        <end position="253"/>
    </location>
</feature>
<dbReference type="SMART" id="SM00744">
    <property type="entry name" value="RINGv"/>
    <property type="match status" value="1"/>
</dbReference>
<feature type="compositionally biased region" description="Polar residues" evidence="4">
    <location>
        <begin position="41"/>
        <end position="75"/>
    </location>
</feature>
<evidence type="ECO:0000256" key="1">
    <source>
        <dbReference type="ARBA" id="ARBA00022723"/>
    </source>
</evidence>
<dbReference type="EMBL" id="JAMFTS010000002">
    <property type="protein sequence ID" value="KAJ4798673.1"/>
    <property type="molecule type" value="Genomic_DNA"/>
</dbReference>
<gene>
    <name evidence="7" type="ORF">LUZ62_049919</name>
</gene>
<feature type="transmembrane region" description="Helical" evidence="5">
    <location>
        <begin position="431"/>
        <end position="454"/>
    </location>
</feature>
<keyword evidence="5" id="KW-1133">Transmembrane helix</keyword>
<feature type="compositionally biased region" description="Acidic residues" evidence="4">
    <location>
        <begin position="236"/>
        <end position="253"/>
    </location>
</feature>
<organism evidence="7 8">
    <name type="scientific">Rhynchospora pubera</name>
    <dbReference type="NCBI Taxonomy" id="906938"/>
    <lineage>
        <taxon>Eukaryota</taxon>
        <taxon>Viridiplantae</taxon>
        <taxon>Streptophyta</taxon>
        <taxon>Embryophyta</taxon>
        <taxon>Tracheophyta</taxon>
        <taxon>Spermatophyta</taxon>
        <taxon>Magnoliopsida</taxon>
        <taxon>Liliopsida</taxon>
        <taxon>Poales</taxon>
        <taxon>Cyperaceae</taxon>
        <taxon>Cyperoideae</taxon>
        <taxon>Rhynchosporeae</taxon>
        <taxon>Rhynchospora</taxon>
    </lineage>
</organism>
<keyword evidence="1" id="KW-0479">Metal-binding</keyword>
<feature type="compositionally biased region" description="Basic and acidic residues" evidence="4">
    <location>
        <begin position="106"/>
        <end position="118"/>
    </location>
</feature>
<name>A0AAV8FZD4_9POAL</name>
<keyword evidence="2" id="KW-0863">Zinc-finger</keyword>
<dbReference type="PANTHER" id="PTHR46158:SF2">
    <property type="entry name" value="OS02G0165000 PROTEIN"/>
    <property type="match status" value="1"/>
</dbReference>
<dbReference type="Proteomes" id="UP001140206">
    <property type="component" value="Chromosome 2"/>
</dbReference>
<dbReference type="AlphaFoldDB" id="A0AAV8FZD4"/>
<dbReference type="InterPro" id="IPR011016">
    <property type="entry name" value="Znf_RING-CH"/>
</dbReference>
<dbReference type="PANTHER" id="PTHR46158">
    <property type="entry name" value="OS02G0165000 PROTEIN"/>
    <property type="match status" value="1"/>
</dbReference>
<accession>A0AAV8FZD4</accession>
<reference evidence="7" key="1">
    <citation type="submission" date="2022-08" db="EMBL/GenBank/DDBJ databases">
        <authorList>
            <person name="Marques A."/>
        </authorList>
    </citation>
    <scope>NUCLEOTIDE SEQUENCE</scope>
    <source>
        <strain evidence="7">RhyPub2mFocal</strain>
        <tissue evidence="7">Leaves</tissue>
    </source>
</reference>
<feature type="compositionally biased region" description="Low complexity" evidence="4">
    <location>
        <begin position="1"/>
        <end position="19"/>
    </location>
</feature>
<dbReference type="CDD" id="cd16495">
    <property type="entry name" value="RING_CH-C4HC3_MARCH"/>
    <property type="match status" value="1"/>
</dbReference>
<feature type="compositionally biased region" description="Polar residues" evidence="4">
    <location>
        <begin position="83"/>
        <end position="99"/>
    </location>
</feature>
<feature type="region of interest" description="Disordered" evidence="4">
    <location>
        <begin position="1"/>
        <end position="138"/>
    </location>
</feature>
<sequence length="494" mass="54157">MEKAVSSASSDQQLQALNSEEINMTAEATTPAVPNSRKPPNLSSLQIPNRTMENQISSLPSSTRIAISPNLSSSRHGLPPRPSSTRVKPSLRSILSSKSFIGRSRSNKEGKESQEGERTILIMPGEPSSEGEKLERPSGSGLFSLTRVFSNVSTKRTHSLPVTPVGNALPTRKDSHAVDLPVTGAEVQKKIRRSFSVPGNVKNASLRRMDSQGLIRVIPVTPRPIRVDDTNSTEGSDIEETPPDSEANDGGEDIPEEEAVCRICMVELAEGGETLKMECSCKGELALAHQECAIKWFSIKGNKTCDVCKKDVRNLPVTLLRIPNAQNGTRRATHGAIQQSEDSGYRVWQDVPILIMVSMLAYFCFLEQLLVSDMDTRALSVSLPFSCVLGLLSSMIASTMVKKNYIWAFASFQFAIVILFAHIFYKVLKVTAVLAVLLSAFTGFGLAISTNSLLVECMRWRLRRNQMLAQRRHQQQEQESGNRVAPDGALPPPV</sequence>
<feature type="region of interest" description="Disordered" evidence="4">
    <location>
        <begin position="471"/>
        <end position="494"/>
    </location>
</feature>
<comment type="caution">
    <text evidence="7">The sequence shown here is derived from an EMBL/GenBank/DDBJ whole genome shotgun (WGS) entry which is preliminary data.</text>
</comment>
<feature type="transmembrane region" description="Helical" evidence="5">
    <location>
        <begin position="377"/>
        <end position="398"/>
    </location>
</feature>
<protein>
    <submittedName>
        <fullName evidence="7">RING/U-box superfamily protein</fullName>
    </submittedName>
</protein>
<evidence type="ECO:0000256" key="4">
    <source>
        <dbReference type="SAM" id="MobiDB-lite"/>
    </source>
</evidence>
<feature type="domain" description="RING-CH-type" evidence="6">
    <location>
        <begin position="253"/>
        <end position="315"/>
    </location>
</feature>
<evidence type="ECO:0000256" key="5">
    <source>
        <dbReference type="SAM" id="Phobius"/>
    </source>
</evidence>
<keyword evidence="5" id="KW-0472">Membrane</keyword>
<feature type="transmembrane region" description="Helical" evidence="5">
    <location>
        <begin position="351"/>
        <end position="371"/>
    </location>
</feature>
<evidence type="ECO:0000259" key="6">
    <source>
        <dbReference type="PROSITE" id="PS51292"/>
    </source>
</evidence>